<protein>
    <submittedName>
        <fullName evidence="1">Uncharacterized protein</fullName>
    </submittedName>
</protein>
<gene>
    <name evidence="1" type="ORF">METZ01_LOCUS107539</name>
</gene>
<dbReference type="AlphaFoldDB" id="A0A381WQB6"/>
<organism evidence="1">
    <name type="scientific">marine metagenome</name>
    <dbReference type="NCBI Taxonomy" id="408172"/>
    <lineage>
        <taxon>unclassified sequences</taxon>
        <taxon>metagenomes</taxon>
        <taxon>ecological metagenomes</taxon>
    </lineage>
</organism>
<feature type="non-terminal residue" evidence="1">
    <location>
        <position position="1"/>
    </location>
</feature>
<accession>A0A381WQB6</accession>
<sequence length="37" mass="4025">GVPLAVIMKIALESDPRTRPIALLLSQNPKPRAAEEE</sequence>
<evidence type="ECO:0000313" key="1">
    <source>
        <dbReference type="EMBL" id="SVA54685.1"/>
    </source>
</evidence>
<reference evidence="1" key="1">
    <citation type="submission" date="2018-05" db="EMBL/GenBank/DDBJ databases">
        <authorList>
            <person name="Lanie J.A."/>
            <person name="Ng W.-L."/>
            <person name="Kazmierczak K.M."/>
            <person name="Andrzejewski T.M."/>
            <person name="Davidsen T.M."/>
            <person name="Wayne K.J."/>
            <person name="Tettelin H."/>
            <person name="Glass J.I."/>
            <person name="Rusch D."/>
            <person name="Podicherti R."/>
            <person name="Tsui H.-C.T."/>
            <person name="Winkler M.E."/>
        </authorList>
    </citation>
    <scope>NUCLEOTIDE SEQUENCE</scope>
</reference>
<proteinExistence type="predicted"/>
<dbReference type="EMBL" id="UINC01012532">
    <property type="protein sequence ID" value="SVA54685.1"/>
    <property type="molecule type" value="Genomic_DNA"/>
</dbReference>
<name>A0A381WQB6_9ZZZZ</name>